<reference evidence="1 2" key="1">
    <citation type="submission" date="2023-03" db="EMBL/GenBank/DDBJ databases">
        <title>High recombination rates correlate with genetic variation in Cardiocondyla obscurior ants.</title>
        <authorList>
            <person name="Errbii M."/>
        </authorList>
    </citation>
    <scope>NUCLEOTIDE SEQUENCE [LARGE SCALE GENOMIC DNA]</scope>
    <source>
        <strain evidence="1">Alpha-2009</strain>
        <tissue evidence="1">Whole body</tissue>
    </source>
</reference>
<protein>
    <submittedName>
        <fullName evidence="1">Uncharacterized protein</fullName>
    </submittedName>
</protein>
<dbReference type="AlphaFoldDB" id="A0AAW2G8B9"/>
<evidence type="ECO:0000313" key="1">
    <source>
        <dbReference type="EMBL" id="KAL0122730.1"/>
    </source>
</evidence>
<proteinExistence type="predicted"/>
<keyword evidence="2" id="KW-1185">Reference proteome</keyword>
<dbReference type="EMBL" id="JADYXP020000006">
    <property type="protein sequence ID" value="KAL0122730.1"/>
    <property type="molecule type" value="Genomic_DNA"/>
</dbReference>
<dbReference type="Proteomes" id="UP001430953">
    <property type="component" value="Unassembled WGS sequence"/>
</dbReference>
<comment type="caution">
    <text evidence="1">The sequence shown here is derived from an EMBL/GenBank/DDBJ whole genome shotgun (WGS) entry which is preliminary data.</text>
</comment>
<gene>
    <name evidence="1" type="ORF">PUN28_007432</name>
</gene>
<accession>A0AAW2G8B9</accession>
<sequence>MKRETRGRIPARVPANGIAPVSLFTLPRCPLFFESMSNRQTDAAIRGCRAPFAPGKATEGRSRVARGTRCTTGTTGAIHSCLLPFRTHNAPRKNGRARGKDVCGARTFPVSKEEEGSSRARAEPYHFGYLQI</sequence>
<evidence type="ECO:0000313" key="2">
    <source>
        <dbReference type="Proteomes" id="UP001430953"/>
    </source>
</evidence>
<name>A0AAW2G8B9_9HYME</name>
<organism evidence="1 2">
    <name type="scientific">Cardiocondyla obscurior</name>
    <dbReference type="NCBI Taxonomy" id="286306"/>
    <lineage>
        <taxon>Eukaryota</taxon>
        <taxon>Metazoa</taxon>
        <taxon>Ecdysozoa</taxon>
        <taxon>Arthropoda</taxon>
        <taxon>Hexapoda</taxon>
        <taxon>Insecta</taxon>
        <taxon>Pterygota</taxon>
        <taxon>Neoptera</taxon>
        <taxon>Endopterygota</taxon>
        <taxon>Hymenoptera</taxon>
        <taxon>Apocrita</taxon>
        <taxon>Aculeata</taxon>
        <taxon>Formicoidea</taxon>
        <taxon>Formicidae</taxon>
        <taxon>Myrmicinae</taxon>
        <taxon>Cardiocondyla</taxon>
    </lineage>
</organism>